<evidence type="ECO:0000313" key="2">
    <source>
        <dbReference type="Proteomes" id="UP000018227"/>
    </source>
</evidence>
<proteinExistence type="predicted"/>
<evidence type="ECO:0008006" key="3">
    <source>
        <dbReference type="Google" id="ProtNLM"/>
    </source>
</evidence>
<dbReference type="InterPro" id="IPR010106">
    <property type="entry name" value="RpnA"/>
</dbReference>
<dbReference type="STRING" id="592026.GCWU0000282_001617"/>
<gene>
    <name evidence="1" type="ORF">GCWU0000282_001617</name>
</gene>
<protein>
    <recommendedName>
        <fullName evidence="3">Rpn family recombination-promoting nuclease/putative transposase</fullName>
    </recommendedName>
</protein>
<dbReference type="HOGENOM" id="CLU_071023_1_0_9"/>
<dbReference type="RefSeq" id="WP_023354489.1">
    <property type="nucleotide sequence ID" value="NZ_KI535368.1"/>
</dbReference>
<keyword evidence="2" id="KW-1185">Reference proteome</keyword>
<evidence type="ECO:0000313" key="1">
    <source>
        <dbReference type="EMBL" id="ESL02747.1"/>
    </source>
</evidence>
<dbReference type="EMBL" id="ACIL03000013">
    <property type="protein sequence ID" value="ESL02747.1"/>
    <property type="molecule type" value="Genomic_DNA"/>
</dbReference>
<dbReference type="eggNOG" id="ENOG502ZAQF">
    <property type="taxonomic scope" value="Bacteria"/>
</dbReference>
<name>V2Y3T2_9FIRM</name>
<dbReference type="Proteomes" id="UP000018227">
    <property type="component" value="Unassembled WGS sequence"/>
</dbReference>
<accession>V2Y3T2</accession>
<reference evidence="1 2" key="1">
    <citation type="submission" date="2013-06" db="EMBL/GenBank/DDBJ databases">
        <authorList>
            <person name="Weinstock G."/>
            <person name="Sodergren E."/>
            <person name="Clifton S."/>
            <person name="Fulton L."/>
            <person name="Fulton B."/>
            <person name="Courtney L."/>
            <person name="Fronick C."/>
            <person name="Harrison M."/>
            <person name="Strong C."/>
            <person name="Farmer C."/>
            <person name="Delahaunty K."/>
            <person name="Markovic C."/>
            <person name="Hall O."/>
            <person name="Minx P."/>
            <person name="Tomlinson C."/>
            <person name="Mitreva M."/>
            <person name="Nelson J."/>
            <person name="Hou S."/>
            <person name="Wollam A."/>
            <person name="Pepin K.H."/>
            <person name="Johnson M."/>
            <person name="Bhonagiri V."/>
            <person name="Nash W.E."/>
            <person name="Warren W."/>
            <person name="Chinwalla A."/>
            <person name="Mardis E.R."/>
            <person name="Wilson R.K."/>
        </authorList>
    </citation>
    <scope>NUCLEOTIDE SEQUENCE [LARGE SCALE GENOMIC DNA]</scope>
    <source>
        <strain evidence="1 2">ATCC 51271</strain>
    </source>
</reference>
<comment type="caution">
    <text evidence="1">The sequence shown here is derived from an EMBL/GenBank/DDBJ whole genome shotgun (WGS) entry which is preliminary data.</text>
</comment>
<dbReference type="AlphaFoldDB" id="V2Y3T2"/>
<dbReference type="OrthoDB" id="9811201at2"/>
<dbReference type="NCBIfam" id="TIGR01784">
    <property type="entry name" value="T_den_put_tspse"/>
    <property type="match status" value="1"/>
</dbReference>
<dbReference type="Pfam" id="PF12784">
    <property type="entry name" value="PDDEXK_2"/>
    <property type="match status" value="1"/>
</dbReference>
<organism evidence="1 2">
    <name type="scientific">Catonella morbi ATCC 51271</name>
    <dbReference type="NCBI Taxonomy" id="592026"/>
    <lineage>
        <taxon>Bacteria</taxon>
        <taxon>Bacillati</taxon>
        <taxon>Bacillota</taxon>
        <taxon>Clostridia</taxon>
        <taxon>Lachnospirales</taxon>
        <taxon>Lachnospiraceae</taxon>
        <taxon>Catonella</taxon>
    </lineage>
</organism>
<sequence length="270" mass="30886">MPTKKEFEEYARGLNPIDDLMFSKMAESKEFCEEILRVILDDDELIVTENIPQCKVENLQGRSIIMDAKCVTGDGRHINIEVQKSDNDDHLRRVRYNGSVLTTNITETGTKFEFVPDVCIIFISAFDMFKSGLPLYHVKKVVMETGQVVEDGLTEIYANTVIDNGSKFSKLMKVFTENDTYNTDEFPVTSEIKSRFKFEEGGAIKMDETLQRWMRESEEIGEKRGRREGAKNEKIKIAGDLKKRGFKDELIAEITGLSEKMIMALKIPNL</sequence>